<dbReference type="GO" id="GO:0022857">
    <property type="term" value="F:transmembrane transporter activity"/>
    <property type="evidence" value="ECO:0007669"/>
    <property type="project" value="InterPro"/>
</dbReference>
<feature type="transmembrane region" description="Helical" evidence="7">
    <location>
        <begin position="78"/>
        <end position="100"/>
    </location>
</feature>
<comment type="similarity">
    <text evidence="2">Belongs to the major facilitator superfamily. Proton-dependent oligopeptide transporter (POT/PTR) (TC 2.A.17) family.</text>
</comment>
<dbReference type="EMBL" id="RZGK01000019">
    <property type="protein sequence ID" value="KAF9692127.1"/>
    <property type="molecule type" value="Genomic_DNA"/>
</dbReference>
<dbReference type="InterPro" id="IPR000109">
    <property type="entry name" value="POT_fam"/>
</dbReference>
<comment type="subcellular location">
    <subcellularLocation>
        <location evidence="1">Membrane</location>
        <topology evidence="1">Multi-pass membrane protein</topology>
    </subcellularLocation>
</comment>
<reference evidence="8" key="1">
    <citation type="submission" date="2018-12" db="EMBL/GenBank/DDBJ databases">
        <authorList>
            <person name="Syme R.A."/>
            <person name="Farfan-Caceres L."/>
            <person name="Lichtenzveig J."/>
        </authorList>
    </citation>
    <scope>NUCLEOTIDE SEQUENCE</scope>
    <source>
        <strain evidence="8">Al4</strain>
    </source>
</reference>
<feature type="compositionally biased region" description="Basic and acidic residues" evidence="6">
    <location>
        <begin position="272"/>
        <end position="284"/>
    </location>
</feature>
<feature type="transmembrane region" description="Helical" evidence="7">
    <location>
        <begin position="137"/>
        <end position="156"/>
    </location>
</feature>
<feature type="transmembrane region" description="Helical" evidence="7">
    <location>
        <begin position="307"/>
        <end position="327"/>
    </location>
</feature>
<evidence type="ECO:0000256" key="1">
    <source>
        <dbReference type="ARBA" id="ARBA00004141"/>
    </source>
</evidence>
<organism evidence="8 9">
    <name type="scientific">Ascochyta lentis</name>
    <dbReference type="NCBI Taxonomy" id="205686"/>
    <lineage>
        <taxon>Eukaryota</taxon>
        <taxon>Fungi</taxon>
        <taxon>Dikarya</taxon>
        <taxon>Ascomycota</taxon>
        <taxon>Pezizomycotina</taxon>
        <taxon>Dothideomycetes</taxon>
        <taxon>Pleosporomycetidae</taxon>
        <taxon>Pleosporales</taxon>
        <taxon>Pleosporineae</taxon>
        <taxon>Didymellaceae</taxon>
        <taxon>Ascochyta</taxon>
    </lineage>
</organism>
<gene>
    <name evidence="8" type="ORF">EKO04_009805</name>
</gene>
<evidence type="ECO:0008006" key="10">
    <source>
        <dbReference type="Google" id="ProtNLM"/>
    </source>
</evidence>
<evidence type="ECO:0000256" key="5">
    <source>
        <dbReference type="ARBA" id="ARBA00023136"/>
    </source>
</evidence>
<evidence type="ECO:0000256" key="6">
    <source>
        <dbReference type="SAM" id="MobiDB-lite"/>
    </source>
</evidence>
<evidence type="ECO:0000256" key="7">
    <source>
        <dbReference type="SAM" id="Phobius"/>
    </source>
</evidence>
<feature type="transmembrane region" description="Helical" evidence="7">
    <location>
        <begin position="468"/>
        <end position="488"/>
    </location>
</feature>
<feature type="region of interest" description="Disordered" evidence="6">
    <location>
        <begin position="1"/>
        <end position="23"/>
    </location>
</feature>
<keyword evidence="4 7" id="KW-1133">Transmembrane helix</keyword>
<dbReference type="Gene3D" id="1.20.1250.20">
    <property type="entry name" value="MFS general substrate transporter like domains"/>
    <property type="match status" value="1"/>
</dbReference>
<comment type="caution">
    <text evidence="8">The sequence shown here is derived from an EMBL/GenBank/DDBJ whole genome shotgun (WGS) entry which is preliminary data.</text>
</comment>
<keyword evidence="3 7" id="KW-0812">Transmembrane</keyword>
<protein>
    <recommendedName>
        <fullName evidence="10">Oligopeptide transporter</fullName>
    </recommendedName>
</protein>
<evidence type="ECO:0000256" key="2">
    <source>
        <dbReference type="ARBA" id="ARBA00005982"/>
    </source>
</evidence>
<dbReference type="SUPFAM" id="SSF103473">
    <property type="entry name" value="MFS general substrate transporter"/>
    <property type="match status" value="1"/>
</dbReference>
<feature type="transmembrane region" description="Helical" evidence="7">
    <location>
        <begin position="347"/>
        <end position="372"/>
    </location>
</feature>
<reference evidence="8" key="2">
    <citation type="submission" date="2020-09" db="EMBL/GenBank/DDBJ databases">
        <title>Reference genome assembly for Australian Ascochyta lentis isolate Al4.</title>
        <authorList>
            <person name="Lee R.C."/>
            <person name="Farfan-Caceres L.M."/>
            <person name="Debler J.W."/>
            <person name="Williams A.H."/>
            <person name="Henares B.M."/>
        </authorList>
    </citation>
    <scope>NUCLEOTIDE SEQUENCE</scope>
    <source>
        <strain evidence="8">Al4</strain>
    </source>
</reference>
<feature type="transmembrane region" description="Helical" evidence="7">
    <location>
        <begin position="436"/>
        <end position="456"/>
    </location>
</feature>
<keyword evidence="5 7" id="KW-0472">Membrane</keyword>
<evidence type="ECO:0000313" key="8">
    <source>
        <dbReference type="EMBL" id="KAF9692127.1"/>
    </source>
</evidence>
<dbReference type="AlphaFoldDB" id="A0A8H7IWW0"/>
<feature type="region of interest" description="Disordered" evidence="6">
    <location>
        <begin position="272"/>
        <end position="291"/>
    </location>
</feature>
<evidence type="ECO:0000256" key="3">
    <source>
        <dbReference type="ARBA" id="ARBA00022692"/>
    </source>
</evidence>
<feature type="transmembrane region" description="Helical" evidence="7">
    <location>
        <begin position="384"/>
        <end position="407"/>
    </location>
</feature>
<evidence type="ECO:0000313" key="9">
    <source>
        <dbReference type="Proteomes" id="UP000651452"/>
    </source>
</evidence>
<dbReference type="PANTHER" id="PTHR11654">
    <property type="entry name" value="OLIGOPEPTIDE TRANSPORTER-RELATED"/>
    <property type="match status" value="1"/>
</dbReference>
<dbReference type="Pfam" id="PF00854">
    <property type="entry name" value="PTR2"/>
    <property type="match status" value="1"/>
</dbReference>
<feature type="transmembrane region" description="Helical" evidence="7">
    <location>
        <begin position="112"/>
        <end position="131"/>
    </location>
</feature>
<dbReference type="InterPro" id="IPR036259">
    <property type="entry name" value="MFS_trans_sf"/>
</dbReference>
<accession>A0A8H7IWW0</accession>
<keyword evidence="9" id="KW-1185">Reference proteome</keyword>
<feature type="transmembrane region" description="Helical" evidence="7">
    <location>
        <begin position="221"/>
        <end position="240"/>
    </location>
</feature>
<dbReference type="Proteomes" id="UP000651452">
    <property type="component" value="Unassembled WGS sequence"/>
</dbReference>
<name>A0A8H7IWW0_9PLEO</name>
<evidence type="ECO:0000256" key="4">
    <source>
        <dbReference type="ARBA" id="ARBA00022989"/>
    </source>
</evidence>
<proteinExistence type="inferred from homology"/>
<sequence>MAEKAELDFPPEQPTESHGSDLPSVRSHVPYRVWLVQGLVFLERAASYGASQPYQNYLQLSPDDPVRPGALGLGQARAILIIYIWLIYIYCTPLVGGLLADCWLGRRKTIQLGFIVYALGLAVLTGTAFLQQVRGTGGLPGFIVGTLLIGAGVGAVRPNMTVFIIDQYPEERPQIVKLKNGSSAVTSRELTIRYIYNVNYWVINVGGLAGIVTTLTEKHAGFGYAYLISLCLILVAAVLFQAGYLHFVTAPLAGNVLTSVFRALRRRRDRDNCKSIQPGRDRKSSAQQDGAATSNEDEILLSETKSALKACLLFLPFPALMLCIDIMDSGLVAQAGSMQTHGLPNDIMYNLNPIAVMILLPLFQGWLYPFLARRKMNFTPQHRIGVGLLCAALAIGYTAGIQHLIYISGPCFARPMKCLSGNIPNDVSVGIQVPTYVFLALGEILAIVAGTELAYTRAPDNMKSIVQAVFLLFSALGAVVGVGVSFAAEDPNMVIVYSSIAGLLAVVTIGFEFSVTQKII</sequence>
<dbReference type="OrthoDB" id="8904098at2759"/>
<dbReference type="GO" id="GO:0016020">
    <property type="term" value="C:membrane"/>
    <property type="evidence" value="ECO:0007669"/>
    <property type="project" value="UniProtKB-SubCell"/>
</dbReference>
<feature type="transmembrane region" description="Helical" evidence="7">
    <location>
        <begin position="494"/>
        <end position="515"/>
    </location>
</feature>